<comment type="caution">
    <text evidence="2">The sequence shown here is derived from an EMBL/GenBank/DDBJ whole genome shotgun (WGS) entry which is preliminary data.</text>
</comment>
<reference evidence="2 3" key="1">
    <citation type="submission" date="2017-11" db="EMBL/GenBank/DDBJ databases">
        <title>Draft Genome Sequence of Sporolactobacillus inulinus NBRC 111894 Isolated from Koso, a Japanese Sugar-Vegetable Fermented Beverage.</title>
        <authorList>
            <person name="Chiou T.Y."/>
            <person name="Oshima K."/>
            <person name="Suda W."/>
            <person name="Hattori M."/>
            <person name="Takahashi T."/>
        </authorList>
    </citation>
    <scope>NUCLEOTIDE SEQUENCE [LARGE SCALE GENOMIC DNA]</scope>
    <source>
        <strain evidence="2 3">NBRC111894</strain>
    </source>
</reference>
<feature type="transmembrane region" description="Helical" evidence="1">
    <location>
        <begin position="28"/>
        <end position="47"/>
    </location>
</feature>
<keyword evidence="1" id="KW-0472">Membrane</keyword>
<protein>
    <submittedName>
        <fullName evidence="2">Uncharacterized protein</fullName>
    </submittedName>
</protein>
<accession>A0A4Y1ZAD6</accession>
<proteinExistence type="predicted"/>
<evidence type="ECO:0000313" key="3">
    <source>
        <dbReference type="Proteomes" id="UP000319716"/>
    </source>
</evidence>
<sequence>MKLVMLCLLSAMAVLCFGYFLLGLLHLESLFLSGILFFTLIFLIFACSRGIRNAAAEWLVAYKKNQAVLGPLSPAMCDGFVSFRC</sequence>
<keyword evidence="1" id="KW-0812">Transmembrane</keyword>
<evidence type="ECO:0000313" key="2">
    <source>
        <dbReference type="EMBL" id="GAY75871.1"/>
    </source>
</evidence>
<organism evidence="2 3">
    <name type="scientific">Sporolactobacillus inulinus</name>
    <dbReference type="NCBI Taxonomy" id="2078"/>
    <lineage>
        <taxon>Bacteria</taxon>
        <taxon>Bacillati</taxon>
        <taxon>Bacillota</taxon>
        <taxon>Bacilli</taxon>
        <taxon>Bacillales</taxon>
        <taxon>Sporolactobacillaceae</taxon>
        <taxon>Sporolactobacillus</taxon>
    </lineage>
</organism>
<gene>
    <name evidence="2" type="ORF">NBRC111894_1425</name>
</gene>
<name>A0A4Y1ZAD6_9BACL</name>
<evidence type="ECO:0000256" key="1">
    <source>
        <dbReference type="SAM" id="Phobius"/>
    </source>
</evidence>
<dbReference type="Proteomes" id="UP000319716">
    <property type="component" value="Unassembled WGS sequence"/>
</dbReference>
<keyword evidence="1" id="KW-1133">Transmembrane helix</keyword>
<dbReference type="AlphaFoldDB" id="A0A4Y1ZAD6"/>
<dbReference type="EMBL" id="BEXB01000009">
    <property type="protein sequence ID" value="GAY75871.1"/>
    <property type="molecule type" value="Genomic_DNA"/>
</dbReference>